<reference evidence="2 3" key="1">
    <citation type="submission" date="2024-05" db="EMBL/GenBank/DDBJ databases">
        <title>Microbispora sp.ZYX-F-249.</title>
        <authorList>
            <person name="Xie H."/>
        </authorList>
    </citation>
    <scope>NUCLEOTIDE SEQUENCE [LARGE SCALE GENOMIC DNA]</scope>
    <source>
        <strain evidence="2 3">ZYX-F-249</strain>
    </source>
</reference>
<evidence type="ECO:0000256" key="1">
    <source>
        <dbReference type="SAM" id="SignalP"/>
    </source>
</evidence>
<proteinExistence type="predicted"/>
<sequence length="150" mass="15683">MRLPALPARLPARLPAGLLVTVSALAAVLGGCGSAPADPAAETPVYVLNFRDAERGRPDQRPANLVLSEFSAMSAVTWRTWGPTRATGAGKLSGTWCLPECADAPYDATVTLSSVIPVKGKGYFSRYAVTADVPARHRPEADLSGVLPTP</sequence>
<dbReference type="EMBL" id="JBDJAW010000004">
    <property type="protein sequence ID" value="MEN3534799.1"/>
    <property type="molecule type" value="Genomic_DNA"/>
</dbReference>
<protein>
    <recommendedName>
        <fullName evidence="4">Lipoprotein</fullName>
    </recommendedName>
</protein>
<dbReference type="RefSeq" id="WP_346224879.1">
    <property type="nucleotide sequence ID" value="NZ_JBDJAW010000004.1"/>
</dbReference>
<dbReference type="Proteomes" id="UP001447516">
    <property type="component" value="Unassembled WGS sequence"/>
</dbReference>
<evidence type="ECO:0000313" key="2">
    <source>
        <dbReference type="EMBL" id="MEN3534799.1"/>
    </source>
</evidence>
<dbReference type="PROSITE" id="PS51257">
    <property type="entry name" value="PROKAR_LIPOPROTEIN"/>
    <property type="match status" value="1"/>
</dbReference>
<feature type="chain" id="PRO_5047103684" description="Lipoprotein" evidence="1">
    <location>
        <begin position="27"/>
        <end position="150"/>
    </location>
</feature>
<evidence type="ECO:0008006" key="4">
    <source>
        <dbReference type="Google" id="ProtNLM"/>
    </source>
</evidence>
<name>A0ABV0AHJ6_9ACTN</name>
<keyword evidence="3" id="KW-1185">Reference proteome</keyword>
<organism evidence="2 3">
    <name type="scientific">Microbispora maris</name>
    <dbReference type="NCBI Taxonomy" id="3144104"/>
    <lineage>
        <taxon>Bacteria</taxon>
        <taxon>Bacillati</taxon>
        <taxon>Actinomycetota</taxon>
        <taxon>Actinomycetes</taxon>
        <taxon>Streptosporangiales</taxon>
        <taxon>Streptosporangiaceae</taxon>
        <taxon>Microbispora</taxon>
    </lineage>
</organism>
<feature type="signal peptide" evidence="1">
    <location>
        <begin position="1"/>
        <end position="26"/>
    </location>
</feature>
<keyword evidence="1" id="KW-0732">Signal</keyword>
<comment type="caution">
    <text evidence="2">The sequence shown here is derived from an EMBL/GenBank/DDBJ whole genome shotgun (WGS) entry which is preliminary data.</text>
</comment>
<evidence type="ECO:0000313" key="3">
    <source>
        <dbReference type="Proteomes" id="UP001447516"/>
    </source>
</evidence>
<gene>
    <name evidence="2" type="ORF">AAH991_06785</name>
</gene>
<accession>A0ABV0AHJ6</accession>